<accession>A0ABV2IIN3</accession>
<protein>
    <submittedName>
        <fullName evidence="1">Uncharacterized protein</fullName>
    </submittedName>
</protein>
<proteinExistence type="predicted"/>
<evidence type="ECO:0000313" key="2">
    <source>
        <dbReference type="Proteomes" id="UP001549164"/>
    </source>
</evidence>
<reference evidence="1 2" key="1">
    <citation type="submission" date="2024-06" db="EMBL/GenBank/DDBJ databases">
        <title>Genomic Encyclopedia of Type Strains, Phase IV (KMG-IV): sequencing the most valuable type-strain genomes for metagenomic binning, comparative biology and taxonomic classification.</title>
        <authorList>
            <person name="Goeker M."/>
        </authorList>
    </citation>
    <scope>NUCLEOTIDE SEQUENCE [LARGE SCALE GENOMIC DNA]</scope>
    <source>
        <strain evidence="1 2">DSM 28102</strain>
    </source>
</reference>
<dbReference type="Proteomes" id="UP001549164">
    <property type="component" value="Unassembled WGS sequence"/>
</dbReference>
<gene>
    <name evidence="1" type="ORF">ABID12_004059</name>
</gene>
<sequence>MRRLRKKIGIRIPENYGSVPPVQKAGELNGVSELKPLPQSPGHFDAFLYATVKTDQETLEMTVEKRSAGRWGWLCLGMA</sequence>
<organism evidence="1 2">
    <name type="scientific">Martelella mangrovi</name>
    <dbReference type="NCBI Taxonomy" id="1397477"/>
    <lineage>
        <taxon>Bacteria</taxon>
        <taxon>Pseudomonadati</taxon>
        <taxon>Pseudomonadota</taxon>
        <taxon>Alphaproteobacteria</taxon>
        <taxon>Hyphomicrobiales</taxon>
        <taxon>Aurantimonadaceae</taxon>
        <taxon>Martelella</taxon>
    </lineage>
</organism>
<evidence type="ECO:0000313" key="1">
    <source>
        <dbReference type="EMBL" id="MET3602092.1"/>
    </source>
</evidence>
<comment type="caution">
    <text evidence="1">The sequence shown here is derived from an EMBL/GenBank/DDBJ whole genome shotgun (WGS) entry which is preliminary data.</text>
</comment>
<dbReference type="EMBL" id="JBEPLY010000020">
    <property type="protein sequence ID" value="MET3602092.1"/>
    <property type="molecule type" value="Genomic_DNA"/>
</dbReference>
<keyword evidence="2" id="KW-1185">Reference proteome</keyword>
<name>A0ABV2IIN3_9HYPH</name>